<proteinExistence type="predicted"/>
<keyword evidence="2" id="KW-1185">Reference proteome</keyword>
<accession>A0A6I2KT06</accession>
<dbReference type="AlphaFoldDB" id="A0A6I2KT06"/>
<dbReference type="EMBL" id="WKJK01000001">
    <property type="protein sequence ID" value="MRW88873.1"/>
    <property type="molecule type" value="Genomic_DNA"/>
</dbReference>
<dbReference type="RefSeq" id="WP_154372800.1">
    <property type="nucleotide sequence ID" value="NZ_WKJK01000001.1"/>
</dbReference>
<gene>
    <name evidence="1" type="ORF">GJ699_02625</name>
</gene>
<name>A0A6I2KT06_9BURK</name>
<evidence type="ECO:0000313" key="2">
    <source>
        <dbReference type="Proteomes" id="UP000433309"/>
    </source>
</evidence>
<dbReference type="SUPFAM" id="SSF69279">
    <property type="entry name" value="Phage tail proteins"/>
    <property type="match status" value="1"/>
</dbReference>
<reference evidence="1 2" key="1">
    <citation type="submission" date="2019-11" db="EMBL/GenBank/DDBJ databases">
        <title>Novel species isolated from a subtropical stream in China.</title>
        <authorList>
            <person name="Lu H."/>
        </authorList>
    </citation>
    <scope>NUCLEOTIDE SEQUENCE [LARGE SCALE GENOMIC DNA]</scope>
    <source>
        <strain evidence="1 2">FT80W</strain>
    </source>
</reference>
<evidence type="ECO:0000313" key="1">
    <source>
        <dbReference type="EMBL" id="MRW88873.1"/>
    </source>
</evidence>
<evidence type="ECO:0008006" key="3">
    <source>
        <dbReference type="Google" id="ProtNLM"/>
    </source>
</evidence>
<sequence length="373" mass="40728">MINNPNRGSVPQSPRGMVLANGVRLSGLLSFSVTNNNFFHADSFSFTLSMSAQSAATNFDWWSRQEMLEIELLGGFPPDPGNFEKADLTSFLVGYVDDLQFDPVADQMTFTGRDLTSKLIDTKNTLFQKAMHPMTSSTIVTAIAKQAGLTPVVTATSGSSPGSTYYQIIDSLLKAHCSYWDIVTKLAQVEGYQAYVLGHELHFEPRTAADSDPYVIQWTAPSSGGAPSLNVIDLTFQRNLSVAKDLKVVVMSYNPKKNKTFTATATRARAGSGKATPFGEEQVYTFAVANKTQAQVQEIANAKLLELSRHEMNMSARMPADVVLTPRHLIQVTGTGSAFDQNYFASTVTRNYSLAEGFTMTVQGKNQTPNNPT</sequence>
<organism evidence="1 2">
    <name type="scientific">Duganella guangzhouensis</name>
    <dbReference type="NCBI Taxonomy" id="2666084"/>
    <lineage>
        <taxon>Bacteria</taxon>
        <taxon>Pseudomonadati</taxon>
        <taxon>Pseudomonadota</taxon>
        <taxon>Betaproteobacteria</taxon>
        <taxon>Burkholderiales</taxon>
        <taxon>Oxalobacteraceae</taxon>
        <taxon>Telluria group</taxon>
        <taxon>Duganella</taxon>
    </lineage>
</organism>
<dbReference type="Proteomes" id="UP000433309">
    <property type="component" value="Unassembled WGS sequence"/>
</dbReference>
<comment type="caution">
    <text evidence="1">The sequence shown here is derived from an EMBL/GenBank/DDBJ whole genome shotgun (WGS) entry which is preliminary data.</text>
</comment>
<protein>
    <recommendedName>
        <fullName evidence="3">Phage late control D family protein</fullName>
    </recommendedName>
</protein>